<evidence type="ECO:0000313" key="2">
    <source>
        <dbReference type="Proteomes" id="UP000196320"/>
    </source>
</evidence>
<accession>A0A1R4KBS6</accession>
<dbReference type="Gene3D" id="1.10.357.10">
    <property type="entry name" value="Tetracycline Repressor, domain 2"/>
    <property type="match status" value="1"/>
</dbReference>
<sequence>MSILASTPRVEDAAGFHRNLSAEVEISLPAFETTLELLTAAGFAGDDLVHACNACSAGVTWINIELCVEPAETDDGWRDRIRARLVDLPARQQVLHRNTDSRADRLSGRRWESGVTNLIDASFEFSCGTLLDRLEARLETHG</sequence>
<gene>
    <name evidence="1" type="ORF">FM104_11505</name>
</gene>
<organism evidence="1 2">
    <name type="scientific">Microbacterium esteraromaticum</name>
    <dbReference type="NCBI Taxonomy" id="57043"/>
    <lineage>
        <taxon>Bacteria</taxon>
        <taxon>Bacillati</taxon>
        <taxon>Actinomycetota</taxon>
        <taxon>Actinomycetes</taxon>
        <taxon>Micrococcales</taxon>
        <taxon>Microbacteriaceae</taxon>
        <taxon>Microbacterium</taxon>
    </lineage>
</organism>
<proteinExistence type="predicted"/>
<protein>
    <submittedName>
        <fullName evidence="1">Uncharacterized protein</fullName>
    </submittedName>
</protein>
<dbReference type="EMBL" id="FUKO01000029">
    <property type="protein sequence ID" value="SJN41604.1"/>
    <property type="molecule type" value="Genomic_DNA"/>
</dbReference>
<dbReference type="AlphaFoldDB" id="A0A1R4KBS6"/>
<dbReference type="Proteomes" id="UP000196320">
    <property type="component" value="Unassembled WGS sequence"/>
</dbReference>
<keyword evidence="2" id="KW-1185">Reference proteome</keyword>
<dbReference type="InterPro" id="IPR036271">
    <property type="entry name" value="Tet_transcr_reg_TetR-rel_C_sf"/>
</dbReference>
<evidence type="ECO:0000313" key="1">
    <source>
        <dbReference type="EMBL" id="SJN41604.1"/>
    </source>
</evidence>
<reference evidence="1 2" key="1">
    <citation type="submission" date="2017-02" db="EMBL/GenBank/DDBJ databases">
        <authorList>
            <person name="Peterson S.W."/>
        </authorList>
    </citation>
    <scope>NUCLEOTIDE SEQUENCE [LARGE SCALE GENOMIC DNA]</scope>
    <source>
        <strain evidence="1 2">B Mb 05.01</strain>
    </source>
</reference>
<name>A0A1R4KBS6_9MICO</name>
<dbReference type="SUPFAM" id="SSF48498">
    <property type="entry name" value="Tetracyclin repressor-like, C-terminal domain"/>
    <property type="match status" value="1"/>
</dbReference>